<protein>
    <submittedName>
        <fullName evidence="7">Sigma-70 family RNA polymerase sigma factor</fullName>
    </submittedName>
</protein>
<dbReference type="GO" id="GO:0016987">
    <property type="term" value="F:sigma factor activity"/>
    <property type="evidence" value="ECO:0007669"/>
    <property type="project" value="UniProtKB-KW"/>
</dbReference>
<keyword evidence="3" id="KW-0731">Sigma factor</keyword>
<dbReference type="Gene3D" id="1.10.10.10">
    <property type="entry name" value="Winged helix-like DNA-binding domain superfamily/Winged helix DNA-binding domain"/>
    <property type="match status" value="1"/>
</dbReference>
<gene>
    <name evidence="7" type="ORF">EC501_08680</name>
</gene>
<dbReference type="OrthoDB" id="9794508at2"/>
<dbReference type="InterPro" id="IPR013325">
    <property type="entry name" value="RNA_pol_sigma_r2"/>
</dbReference>
<dbReference type="Proteomes" id="UP000279909">
    <property type="component" value="Unassembled WGS sequence"/>
</dbReference>
<dbReference type="InterPro" id="IPR013324">
    <property type="entry name" value="RNA_pol_sigma_r3/r4-like"/>
</dbReference>
<comment type="similarity">
    <text evidence="1">Belongs to the sigma-70 factor family. ECF subfamily.</text>
</comment>
<evidence type="ECO:0000313" key="7">
    <source>
        <dbReference type="EMBL" id="RNC99234.1"/>
    </source>
</evidence>
<evidence type="ECO:0000256" key="1">
    <source>
        <dbReference type="ARBA" id="ARBA00010641"/>
    </source>
</evidence>
<dbReference type="NCBIfam" id="TIGR02937">
    <property type="entry name" value="sigma70-ECF"/>
    <property type="match status" value="1"/>
</dbReference>
<comment type="caution">
    <text evidence="7">The sequence shown here is derived from an EMBL/GenBank/DDBJ whole genome shotgun (WGS) entry which is preliminary data.</text>
</comment>
<dbReference type="RefSeq" id="WP_122971891.1">
    <property type="nucleotide sequence ID" value="NZ_RHLQ01000017.1"/>
</dbReference>
<evidence type="ECO:0000256" key="3">
    <source>
        <dbReference type="ARBA" id="ARBA00023082"/>
    </source>
</evidence>
<dbReference type="AlphaFoldDB" id="A0A3M8HAE1"/>
<dbReference type="Pfam" id="PF04542">
    <property type="entry name" value="Sigma70_r2"/>
    <property type="match status" value="1"/>
</dbReference>
<keyword evidence="8" id="KW-1185">Reference proteome</keyword>
<feature type="domain" description="RNA polymerase sigma-70 region 2" evidence="5">
    <location>
        <begin position="9"/>
        <end position="72"/>
    </location>
</feature>
<sequence length="173" mass="20673">MHDHLEEIIELYGDYLLRIAYTYVKDQRIAEEMIQDVFLTYYKKQEQFRGEASLKTYLTKITVHRCTDYLRSWKNKKELLIGKFHIRGQTKNIERKYIEKEEKMEVTEAVFSLNVKLREVLLFYYYADHTTKEIAEILSIPESTVKSRLQKARTVLKEKLKGVDLEVLLNGNE</sequence>
<dbReference type="InterPro" id="IPR036388">
    <property type="entry name" value="WH-like_DNA-bd_sf"/>
</dbReference>
<reference evidence="7 8" key="1">
    <citation type="journal article" date="2014" name="Int. J. Syst. Evol. Microbiol.">
        <title>Lysinibacillus halotolerans sp. nov., isolated from saline-alkaline soil.</title>
        <authorList>
            <person name="Kong D."/>
            <person name="Wang Y."/>
            <person name="Zhao B."/>
            <person name="Li Y."/>
            <person name="Song J."/>
            <person name="Zhai Y."/>
            <person name="Zhang C."/>
            <person name="Wang H."/>
            <person name="Chen X."/>
            <person name="Zhao B."/>
            <person name="Ruan Z."/>
        </authorList>
    </citation>
    <scope>NUCLEOTIDE SEQUENCE [LARGE SCALE GENOMIC DNA]</scope>
    <source>
        <strain evidence="7 8">MCCC 1A12703</strain>
    </source>
</reference>
<keyword evidence="2" id="KW-0805">Transcription regulation</keyword>
<evidence type="ECO:0000259" key="6">
    <source>
        <dbReference type="Pfam" id="PF08281"/>
    </source>
</evidence>
<dbReference type="CDD" id="cd06171">
    <property type="entry name" value="Sigma70_r4"/>
    <property type="match status" value="1"/>
</dbReference>
<dbReference type="InterPro" id="IPR007627">
    <property type="entry name" value="RNA_pol_sigma70_r2"/>
</dbReference>
<accession>A0A3M8HAE1</accession>
<dbReference type="PANTHER" id="PTHR43133:SF60">
    <property type="entry name" value="RNA POLYMERASE SIGMA FACTOR SIGV"/>
    <property type="match status" value="1"/>
</dbReference>
<dbReference type="SUPFAM" id="SSF88659">
    <property type="entry name" value="Sigma3 and sigma4 domains of RNA polymerase sigma factors"/>
    <property type="match status" value="1"/>
</dbReference>
<dbReference type="PANTHER" id="PTHR43133">
    <property type="entry name" value="RNA POLYMERASE ECF-TYPE SIGMA FACTO"/>
    <property type="match status" value="1"/>
</dbReference>
<dbReference type="Pfam" id="PF08281">
    <property type="entry name" value="Sigma70_r4_2"/>
    <property type="match status" value="1"/>
</dbReference>
<dbReference type="EMBL" id="RHLQ01000017">
    <property type="protein sequence ID" value="RNC99234.1"/>
    <property type="molecule type" value="Genomic_DNA"/>
</dbReference>
<proteinExistence type="inferred from homology"/>
<keyword evidence="4" id="KW-0804">Transcription</keyword>
<dbReference type="GO" id="GO:0003677">
    <property type="term" value="F:DNA binding"/>
    <property type="evidence" value="ECO:0007669"/>
    <property type="project" value="InterPro"/>
</dbReference>
<evidence type="ECO:0000256" key="2">
    <source>
        <dbReference type="ARBA" id="ARBA00023015"/>
    </source>
</evidence>
<dbReference type="InterPro" id="IPR013249">
    <property type="entry name" value="RNA_pol_sigma70_r4_t2"/>
</dbReference>
<name>A0A3M8HAE1_9BACI</name>
<dbReference type="GO" id="GO:0006352">
    <property type="term" value="P:DNA-templated transcription initiation"/>
    <property type="evidence" value="ECO:0007669"/>
    <property type="project" value="InterPro"/>
</dbReference>
<organism evidence="7 8">
    <name type="scientific">Lysinibacillus halotolerans</name>
    <dbReference type="NCBI Taxonomy" id="1368476"/>
    <lineage>
        <taxon>Bacteria</taxon>
        <taxon>Bacillati</taxon>
        <taxon>Bacillota</taxon>
        <taxon>Bacilli</taxon>
        <taxon>Bacillales</taxon>
        <taxon>Bacillaceae</taxon>
        <taxon>Lysinibacillus</taxon>
    </lineage>
</organism>
<evidence type="ECO:0000256" key="4">
    <source>
        <dbReference type="ARBA" id="ARBA00023163"/>
    </source>
</evidence>
<dbReference type="Gene3D" id="1.10.1740.10">
    <property type="match status" value="1"/>
</dbReference>
<dbReference type="InterPro" id="IPR014284">
    <property type="entry name" value="RNA_pol_sigma-70_dom"/>
</dbReference>
<dbReference type="SUPFAM" id="SSF88946">
    <property type="entry name" value="Sigma2 domain of RNA polymerase sigma factors"/>
    <property type="match status" value="1"/>
</dbReference>
<feature type="domain" description="RNA polymerase sigma factor 70 region 4 type 2" evidence="6">
    <location>
        <begin position="105"/>
        <end position="154"/>
    </location>
</feature>
<evidence type="ECO:0000313" key="8">
    <source>
        <dbReference type="Proteomes" id="UP000279909"/>
    </source>
</evidence>
<dbReference type="InterPro" id="IPR039425">
    <property type="entry name" value="RNA_pol_sigma-70-like"/>
</dbReference>
<evidence type="ECO:0000259" key="5">
    <source>
        <dbReference type="Pfam" id="PF04542"/>
    </source>
</evidence>